<comment type="similarity">
    <text evidence="1">Belongs to the ABC transporter superfamily.</text>
</comment>
<dbReference type="AlphaFoldDB" id="A0A8J3ZTE5"/>
<dbReference type="InterPro" id="IPR027417">
    <property type="entry name" value="P-loop_NTPase"/>
</dbReference>
<keyword evidence="4 6" id="KW-0067">ATP-binding</keyword>
<organism evidence="6 7">
    <name type="scientific">Virgisporangium ochraceum</name>
    <dbReference type="NCBI Taxonomy" id="65505"/>
    <lineage>
        <taxon>Bacteria</taxon>
        <taxon>Bacillati</taxon>
        <taxon>Actinomycetota</taxon>
        <taxon>Actinomycetes</taxon>
        <taxon>Micromonosporales</taxon>
        <taxon>Micromonosporaceae</taxon>
        <taxon>Virgisporangium</taxon>
    </lineage>
</organism>
<evidence type="ECO:0000313" key="7">
    <source>
        <dbReference type="Proteomes" id="UP000635606"/>
    </source>
</evidence>
<gene>
    <name evidence="6" type="ORF">Voc01_020630</name>
</gene>
<protein>
    <submittedName>
        <fullName evidence="6">ABC transporter ATP-binding protein</fullName>
    </submittedName>
</protein>
<accession>A0A8J3ZTE5</accession>
<dbReference type="InterPro" id="IPR003593">
    <property type="entry name" value="AAA+_ATPase"/>
</dbReference>
<dbReference type="SMART" id="SM00382">
    <property type="entry name" value="AAA"/>
    <property type="match status" value="1"/>
</dbReference>
<keyword evidence="3" id="KW-0547">Nucleotide-binding</keyword>
<dbReference type="EMBL" id="BOPH01000023">
    <property type="protein sequence ID" value="GIJ67146.1"/>
    <property type="molecule type" value="Genomic_DNA"/>
</dbReference>
<evidence type="ECO:0000256" key="2">
    <source>
        <dbReference type="ARBA" id="ARBA00022448"/>
    </source>
</evidence>
<dbReference type="GO" id="GO:0016887">
    <property type="term" value="F:ATP hydrolysis activity"/>
    <property type="evidence" value="ECO:0007669"/>
    <property type="project" value="InterPro"/>
</dbReference>
<dbReference type="PROSITE" id="PS50893">
    <property type="entry name" value="ABC_TRANSPORTER_2"/>
    <property type="match status" value="1"/>
</dbReference>
<sequence>MTTTATTVALRASNLTLRYGRTTALDGVSFTLDTGVTGLLGPNGAGKTTLLRIVATAINPDAGELSIHGHDPRTGPGRLAARRRIGYLPQDPGFHPLFTAFEFVDYVAILKELTDRRARHAEVRRVLDAVGLGDRRGKRIRTLSGGMRQRVALAAALVGDPDLLVFDEPTVGLDPEQRLRFRELFADLGESRAVLLSTHQTEDVMSLCREVIVLDHGGVRFTGTPTDLAALAAGRVWTSGTRETAALASWRTGSGLFRNVGDPPPGADLIEPSIEDGYLTLVGLQGDR</sequence>
<dbReference type="CDD" id="cd03264">
    <property type="entry name" value="ABC_drug_resistance_like"/>
    <property type="match status" value="1"/>
</dbReference>
<feature type="domain" description="ABC transporter" evidence="5">
    <location>
        <begin position="10"/>
        <end position="241"/>
    </location>
</feature>
<evidence type="ECO:0000256" key="3">
    <source>
        <dbReference type="ARBA" id="ARBA00022741"/>
    </source>
</evidence>
<dbReference type="Pfam" id="PF00005">
    <property type="entry name" value="ABC_tran"/>
    <property type="match status" value="1"/>
</dbReference>
<dbReference type="RefSeq" id="WP_203927111.1">
    <property type="nucleotide sequence ID" value="NZ_BOPH01000023.1"/>
</dbReference>
<dbReference type="PANTHER" id="PTHR43335:SF2">
    <property type="entry name" value="ABC TRANSPORTER, ATP-BINDING PROTEIN"/>
    <property type="match status" value="1"/>
</dbReference>
<evidence type="ECO:0000256" key="1">
    <source>
        <dbReference type="ARBA" id="ARBA00005417"/>
    </source>
</evidence>
<reference evidence="6" key="1">
    <citation type="submission" date="2021-01" db="EMBL/GenBank/DDBJ databases">
        <title>Whole genome shotgun sequence of Virgisporangium ochraceum NBRC 16418.</title>
        <authorList>
            <person name="Komaki H."/>
            <person name="Tamura T."/>
        </authorList>
    </citation>
    <scope>NUCLEOTIDE SEQUENCE</scope>
    <source>
        <strain evidence="6">NBRC 16418</strain>
    </source>
</reference>
<name>A0A8J3ZTE5_9ACTN</name>
<comment type="caution">
    <text evidence="6">The sequence shown here is derived from an EMBL/GenBank/DDBJ whole genome shotgun (WGS) entry which is preliminary data.</text>
</comment>
<dbReference type="GO" id="GO:0005524">
    <property type="term" value="F:ATP binding"/>
    <property type="evidence" value="ECO:0007669"/>
    <property type="project" value="UniProtKB-KW"/>
</dbReference>
<proteinExistence type="inferred from homology"/>
<dbReference type="Gene3D" id="3.40.50.300">
    <property type="entry name" value="P-loop containing nucleotide triphosphate hydrolases"/>
    <property type="match status" value="1"/>
</dbReference>
<dbReference type="InterPro" id="IPR017871">
    <property type="entry name" value="ABC_transporter-like_CS"/>
</dbReference>
<evidence type="ECO:0000256" key="4">
    <source>
        <dbReference type="ARBA" id="ARBA00022840"/>
    </source>
</evidence>
<dbReference type="InterPro" id="IPR003439">
    <property type="entry name" value="ABC_transporter-like_ATP-bd"/>
</dbReference>
<keyword evidence="2" id="KW-0813">Transport</keyword>
<dbReference type="SUPFAM" id="SSF52540">
    <property type="entry name" value="P-loop containing nucleoside triphosphate hydrolases"/>
    <property type="match status" value="1"/>
</dbReference>
<dbReference type="Proteomes" id="UP000635606">
    <property type="component" value="Unassembled WGS sequence"/>
</dbReference>
<dbReference type="PANTHER" id="PTHR43335">
    <property type="entry name" value="ABC TRANSPORTER, ATP-BINDING PROTEIN"/>
    <property type="match status" value="1"/>
</dbReference>
<dbReference type="PROSITE" id="PS00211">
    <property type="entry name" value="ABC_TRANSPORTER_1"/>
    <property type="match status" value="1"/>
</dbReference>
<evidence type="ECO:0000313" key="6">
    <source>
        <dbReference type="EMBL" id="GIJ67146.1"/>
    </source>
</evidence>
<keyword evidence="7" id="KW-1185">Reference proteome</keyword>
<evidence type="ECO:0000259" key="5">
    <source>
        <dbReference type="PROSITE" id="PS50893"/>
    </source>
</evidence>